<dbReference type="Gene3D" id="1.20.58.290">
    <property type="entry name" value="Hypothetical membrane protein ta0354_69_121"/>
    <property type="match status" value="1"/>
</dbReference>
<gene>
    <name evidence="2" type="ORF">QPL79_07490</name>
</gene>
<dbReference type="SUPFAM" id="SSF50475">
    <property type="entry name" value="FMN-binding split barrel"/>
    <property type="match status" value="1"/>
</dbReference>
<proteinExistence type="predicted"/>
<comment type="caution">
    <text evidence="2">The sequence shown here is derived from an EMBL/GenBank/DDBJ whole genome shotgun (WGS) entry which is preliminary data.</text>
</comment>
<evidence type="ECO:0000259" key="1">
    <source>
        <dbReference type="Pfam" id="PF04289"/>
    </source>
</evidence>
<name>A0ABD4Z7J1_9CREN</name>
<protein>
    <submittedName>
        <fullName evidence="2">DUF447 family protein</fullName>
    </submittedName>
</protein>
<evidence type="ECO:0000313" key="2">
    <source>
        <dbReference type="EMBL" id="MDK6029204.1"/>
    </source>
</evidence>
<organism evidence="2 3">
    <name type="scientific">Ignisphaera cupida</name>
    <dbReference type="NCBI Taxonomy" id="3050454"/>
    <lineage>
        <taxon>Archaea</taxon>
        <taxon>Thermoproteota</taxon>
        <taxon>Thermoprotei</taxon>
        <taxon>Desulfurococcales</taxon>
        <taxon>Desulfurococcaceae</taxon>
        <taxon>Ignisphaera</taxon>
    </lineage>
</organism>
<dbReference type="AlphaFoldDB" id="A0ABD4Z7J1"/>
<reference evidence="2 3" key="1">
    <citation type="submission" date="2023-05" db="EMBL/GenBank/DDBJ databases">
        <title>A new hyperthermophilic archaea 'Ignisphaera cupida' sp. nov. and description of the family 'Ignisphaeraceae' fam. nov.</title>
        <authorList>
            <person name="Podosokorskaya O.A."/>
            <person name="Elcheninov A.G."/>
            <person name="Klukina A."/>
            <person name="Merkel A.Y."/>
        </authorList>
    </citation>
    <scope>NUCLEOTIDE SEQUENCE [LARGE SCALE GENOMIC DNA]</scope>
    <source>
        <strain evidence="2 3">4213-co</strain>
    </source>
</reference>
<dbReference type="Gene3D" id="2.30.110.10">
    <property type="entry name" value="Electron Transport, Fmn-binding Protein, Chain A"/>
    <property type="match status" value="1"/>
</dbReference>
<evidence type="ECO:0000313" key="3">
    <source>
        <dbReference type="Proteomes" id="UP001529235"/>
    </source>
</evidence>
<dbReference type="Pfam" id="PF04289">
    <property type="entry name" value="DUF447_N"/>
    <property type="match status" value="1"/>
</dbReference>
<sequence>MALESNINSALLELGFSENTYAETVALFLWNSNKHVMALGLRFRNGFLYSRVFKGSKMYEVLRSSEKAENIQCIVCISSNPVLFYNAVLNKSEVLKCFENLECFKSFCDASIETVVANSIVSDEFVEVFLKPIKIGIYRRIPRVFTRASAAIIEALVWYTKMVFADESRRREYLNRILMLRDVVYRSSLNKVYREIIDDVVVHAQSYVS</sequence>
<dbReference type="InterPro" id="IPR012349">
    <property type="entry name" value="Split_barrel_FMN-bd"/>
</dbReference>
<accession>A0ABD4Z7J1</accession>
<dbReference type="RefSeq" id="WP_285274189.1">
    <property type="nucleotide sequence ID" value="NZ_JASNVW010000005.1"/>
</dbReference>
<keyword evidence="3" id="KW-1185">Reference proteome</keyword>
<dbReference type="InterPro" id="IPR007386">
    <property type="entry name" value="DUF447_N"/>
</dbReference>
<feature type="domain" description="DUF447" evidence="1">
    <location>
        <begin position="33"/>
        <end position="138"/>
    </location>
</feature>
<dbReference type="Proteomes" id="UP001529235">
    <property type="component" value="Unassembled WGS sequence"/>
</dbReference>
<dbReference type="EMBL" id="JASNVW010000005">
    <property type="protein sequence ID" value="MDK6029204.1"/>
    <property type="molecule type" value="Genomic_DNA"/>
</dbReference>